<gene>
    <name evidence="2" type="ORF">A2024_08975</name>
</gene>
<evidence type="ECO:0000313" key="3">
    <source>
        <dbReference type="Proteomes" id="UP000177230"/>
    </source>
</evidence>
<protein>
    <submittedName>
        <fullName evidence="2">Uncharacterized protein</fullName>
    </submittedName>
</protein>
<organism evidence="2 3">
    <name type="scientific">Candidatus Edwardsbacteria bacterium GWF2_54_11</name>
    <dbReference type="NCBI Taxonomy" id="1817851"/>
    <lineage>
        <taxon>Bacteria</taxon>
        <taxon>Candidatus Edwardsiibacteriota</taxon>
    </lineage>
</organism>
<dbReference type="AlphaFoldDB" id="A0A1F5R7R1"/>
<name>A0A1F5R7R1_9BACT</name>
<dbReference type="EMBL" id="MFFM01000038">
    <property type="protein sequence ID" value="OGF10472.1"/>
    <property type="molecule type" value="Genomic_DNA"/>
</dbReference>
<proteinExistence type="predicted"/>
<evidence type="ECO:0000256" key="1">
    <source>
        <dbReference type="SAM" id="MobiDB-lite"/>
    </source>
</evidence>
<comment type="caution">
    <text evidence="2">The sequence shown here is derived from an EMBL/GenBank/DDBJ whole genome shotgun (WGS) entry which is preliminary data.</text>
</comment>
<evidence type="ECO:0000313" key="2">
    <source>
        <dbReference type="EMBL" id="OGF10472.1"/>
    </source>
</evidence>
<reference evidence="2 3" key="1">
    <citation type="journal article" date="2016" name="Nat. Commun.">
        <title>Thousands of microbial genomes shed light on interconnected biogeochemical processes in an aquifer system.</title>
        <authorList>
            <person name="Anantharaman K."/>
            <person name="Brown C.T."/>
            <person name="Hug L.A."/>
            <person name="Sharon I."/>
            <person name="Castelle C.J."/>
            <person name="Probst A.J."/>
            <person name="Thomas B.C."/>
            <person name="Singh A."/>
            <person name="Wilkins M.J."/>
            <person name="Karaoz U."/>
            <person name="Brodie E.L."/>
            <person name="Williams K.H."/>
            <person name="Hubbard S.S."/>
            <person name="Banfield J.F."/>
        </authorList>
    </citation>
    <scope>NUCLEOTIDE SEQUENCE [LARGE SCALE GENOMIC DNA]</scope>
</reference>
<dbReference type="Proteomes" id="UP000177230">
    <property type="component" value="Unassembled WGS sequence"/>
</dbReference>
<accession>A0A1F5R7R1</accession>
<sequence length="403" mass="46266">MPRGRPPQNVKKHAKPIKQQASKLGHKPRPLPNPPRRGEGTGRGAVYSSRHQDKKANIQFKKTISVNMKHMLDGIRYYYSIPVINDGSKYEKKQVKSVIVNKFKKLITKMQADPAIALFMRGNKCDRRFIQNDLDKYYIVGEKAKFFLKNDVDRITKKYLKTKDLGKESIIDEIIQLIKVCNGIIVNKPKDHPTKGVLGGDFIKYIRKIKDIEELGNWLLFFYAWIHNNGKPAEIKKVSPCISVTIGGNMYETASKFALNRNDEGMVVVGFINTDEIHTFIKAQAIKETLKKHGVTWYDDINNEIILLNGLYPHNIFGFYHLKKKTKIVDFYINPWIVDMLEKGVSLDPKIGILINQSGFIDKVIRLGYSKYSYYICGQKKIYVGDVNDGYLSSNVFEAFTFT</sequence>
<feature type="region of interest" description="Disordered" evidence="1">
    <location>
        <begin position="1"/>
        <end position="52"/>
    </location>
</feature>